<dbReference type="Proteomes" id="UP000235672">
    <property type="component" value="Unassembled WGS sequence"/>
</dbReference>
<dbReference type="OrthoDB" id="3552783at2759"/>
<proteinExistence type="predicted"/>
<protein>
    <recommendedName>
        <fullName evidence="5">Short-chain dehydrogenase</fullName>
    </recommendedName>
</protein>
<gene>
    <name evidence="3" type="ORF">NA56DRAFT_692268</name>
</gene>
<dbReference type="AlphaFoldDB" id="A0A2J6PRV5"/>
<feature type="compositionally biased region" description="Basic and acidic residues" evidence="2">
    <location>
        <begin position="431"/>
        <end position="454"/>
    </location>
</feature>
<dbReference type="PANTHER" id="PTHR43157:SF31">
    <property type="entry name" value="PHOSPHATIDYLINOSITOL-GLYCAN BIOSYNTHESIS CLASS F PROTEIN"/>
    <property type="match status" value="1"/>
</dbReference>
<feature type="region of interest" description="Disordered" evidence="2">
    <location>
        <begin position="429"/>
        <end position="485"/>
    </location>
</feature>
<dbReference type="EMBL" id="KZ613503">
    <property type="protein sequence ID" value="PMD16747.1"/>
    <property type="molecule type" value="Genomic_DNA"/>
</dbReference>
<evidence type="ECO:0000313" key="4">
    <source>
        <dbReference type="Proteomes" id="UP000235672"/>
    </source>
</evidence>
<evidence type="ECO:0000256" key="2">
    <source>
        <dbReference type="SAM" id="MobiDB-lite"/>
    </source>
</evidence>
<organism evidence="3 4">
    <name type="scientific">Hyaloscypha hepaticicola</name>
    <dbReference type="NCBI Taxonomy" id="2082293"/>
    <lineage>
        <taxon>Eukaryota</taxon>
        <taxon>Fungi</taxon>
        <taxon>Dikarya</taxon>
        <taxon>Ascomycota</taxon>
        <taxon>Pezizomycotina</taxon>
        <taxon>Leotiomycetes</taxon>
        <taxon>Helotiales</taxon>
        <taxon>Hyaloscyphaceae</taxon>
        <taxon>Hyaloscypha</taxon>
    </lineage>
</organism>
<accession>A0A2J6PRV5</accession>
<evidence type="ECO:0000313" key="3">
    <source>
        <dbReference type="EMBL" id="PMD16747.1"/>
    </source>
</evidence>
<dbReference type="Gene3D" id="3.40.50.720">
    <property type="entry name" value="NAD(P)-binding Rossmann-like Domain"/>
    <property type="match status" value="1"/>
</dbReference>
<dbReference type="STRING" id="1745343.A0A2J6PRV5"/>
<keyword evidence="4" id="KW-1185">Reference proteome</keyword>
<evidence type="ECO:0000256" key="1">
    <source>
        <dbReference type="ARBA" id="ARBA00023002"/>
    </source>
</evidence>
<name>A0A2J6PRV5_9HELO</name>
<dbReference type="PANTHER" id="PTHR43157">
    <property type="entry name" value="PHOSPHATIDYLINOSITOL-GLYCAN BIOSYNTHESIS CLASS F PROTEIN-RELATED"/>
    <property type="match status" value="1"/>
</dbReference>
<dbReference type="GO" id="GO:0016491">
    <property type="term" value="F:oxidoreductase activity"/>
    <property type="evidence" value="ECO:0007669"/>
    <property type="project" value="UniProtKB-KW"/>
</dbReference>
<reference evidence="3 4" key="1">
    <citation type="submission" date="2016-05" db="EMBL/GenBank/DDBJ databases">
        <title>A degradative enzymes factory behind the ericoid mycorrhizal symbiosis.</title>
        <authorList>
            <consortium name="DOE Joint Genome Institute"/>
            <person name="Martino E."/>
            <person name="Morin E."/>
            <person name="Grelet G."/>
            <person name="Kuo A."/>
            <person name="Kohler A."/>
            <person name="Daghino S."/>
            <person name="Barry K."/>
            <person name="Choi C."/>
            <person name="Cichocki N."/>
            <person name="Clum A."/>
            <person name="Copeland A."/>
            <person name="Hainaut M."/>
            <person name="Haridas S."/>
            <person name="Labutti K."/>
            <person name="Lindquist E."/>
            <person name="Lipzen A."/>
            <person name="Khouja H.-R."/>
            <person name="Murat C."/>
            <person name="Ohm R."/>
            <person name="Olson A."/>
            <person name="Spatafora J."/>
            <person name="Veneault-Fourrey C."/>
            <person name="Henrissat B."/>
            <person name="Grigoriev I."/>
            <person name="Martin F."/>
            <person name="Perotto S."/>
        </authorList>
    </citation>
    <scope>NUCLEOTIDE SEQUENCE [LARGE SCALE GENOMIC DNA]</scope>
    <source>
        <strain evidence="3 4">UAMH 7357</strain>
    </source>
</reference>
<keyword evidence="1" id="KW-0560">Oxidoreductase</keyword>
<dbReference type="SUPFAM" id="SSF51735">
    <property type="entry name" value="NAD(P)-binding Rossmann-fold domains"/>
    <property type="match status" value="1"/>
</dbReference>
<dbReference type="InterPro" id="IPR036291">
    <property type="entry name" value="NAD(P)-bd_dom_sf"/>
</dbReference>
<sequence>MVSTNEPKREILKRISKINLKKYWPKLQIRRRLQDVWYHPTVFLLGHRICRKDLCGKTIVMIGATSDIVVEACIKFARLRAERLIIGVRDIEEGRAAKVRIEQEGAREADFCIIYELDVASFPSIERFINQVQNTTERFHAVVLYTDLQQQIDKEHDEVIRSPHGTEMQLQVNVLSTAYLAILFLPLLLETASAEGSPTRLESFVSTEKLGKVNPTILEQIRCRTGAENQYAATKFVQMGIMFQLAKLVDHKKLTIFNAELGHCEKCARETLNPGTPPKTQSSSMFSSNHAVISLTAEEESRNVVRGLLEGSRVHGQVYRNSGEVLRPPYQYLGNQSGDTLSAFAWLELMAGFRRMRNFQAIQHIMQATDYELEGPRLRDRYPRVNGNVTQYPLSNEDCTRFWGMSLVGILPAGTYDKGLGLMKPYPWEPEPVKSEDKKKRRKHADDETGKDSWKGSSLDNGEGRSDWWRMSIPKDNDKQSSLDDGERPFKWWKTGYSIVSGEGTERLYDDECSRDQSQGEMECEGKTNEKMKRYFKHLWQRILDHRLLSNDKSKSVDRTYEVRQFNRNLKCKRIEQWMQAEPIPAADPKRRASLPPSDEWNNNVEELFEEDKVAYSERFATLHTRTKYPLRIGDTDVDLFSDSDTDSEKS</sequence>
<feature type="compositionally biased region" description="Basic and acidic residues" evidence="2">
    <location>
        <begin position="462"/>
        <end position="485"/>
    </location>
</feature>
<evidence type="ECO:0008006" key="5">
    <source>
        <dbReference type="Google" id="ProtNLM"/>
    </source>
</evidence>